<accession>A0A0S1SLI4</accession>
<dbReference type="STRING" id="1735162.PeribacterB2_0636"/>
<name>A0A0S1SLV2_9BACT</name>
<dbReference type="InterPro" id="IPR052538">
    <property type="entry name" value="Flavonoid_dioxygenase-like"/>
</dbReference>
<organism evidence="2 3">
    <name type="scientific">Candidatus Peribacter riflensis</name>
    <dbReference type="NCBI Taxonomy" id="1735162"/>
    <lineage>
        <taxon>Bacteria</taxon>
        <taxon>Candidatus Peregrinibacteriota</taxon>
        <taxon>Candidatus Peribacteria</taxon>
        <taxon>Candidatus Peribacterales</taxon>
        <taxon>Candidatus Peribacteraceae</taxon>
        <taxon>Candidatus Peribacter</taxon>
    </lineage>
</organism>
<accession>A0A0S1SVD4</accession>
<dbReference type="EMBL" id="CP013065">
    <property type="protein sequence ID" value="ALM13314.1"/>
    <property type="molecule type" value="Genomic_DNA"/>
</dbReference>
<dbReference type="InterPro" id="IPR011051">
    <property type="entry name" value="RmlC_Cupin_sf"/>
</dbReference>
<proteinExistence type="predicted"/>
<accession>A0A0S1SQT0</accession>
<dbReference type="SUPFAM" id="SSF51182">
    <property type="entry name" value="RmlC-like cupins"/>
    <property type="match status" value="1"/>
</dbReference>
<dbReference type="Pfam" id="PF07883">
    <property type="entry name" value="Cupin_2"/>
    <property type="match status" value="1"/>
</dbReference>
<evidence type="ECO:0000313" key="3">
    <source>
        <dbReference type="Proteomes" id="UP000069135"/>
    </source>
</evidence>
<dbReference type="PATRIC" id="fig|1735161.3.peg.619"/>
<accession>A0A0S1SLV2</accession>
<accession>A0A0S1SHS2</accession>
<feature type="domain" description="Cupin type-2" evidence="1">
    <location>
        <begin position="35"/>
        <end position="104"/>
    </location>
</feature>
<evidence type="ECO:0000259" key="1">
    <source>
        <dbReference type="Pfam" id="PF07883"/>
    </source>
</evidence>
<dbReference type="GO" id="GO:0016853">
    <property type="term" value="F:isomerase activity"/>
    <property type="evidence" value="ECO:0007669"/>
    <property type="project" value="UniProtKB-KW"/>
</dbReference>
<dbReference type="InterPro" id="IPR013096">
    <property type="entry name" value="Cupin_2"/>
</dbReference>
<dbReference type="Proteomes" id="UP000069135">
    <property type="component" value="Chromosome"/>
</dbReference>
<reference evidence="3" key="1">
    <citation type="submission" date="2015-10" db="EMBL/GenBank/DDBJ databases">
        <title>Analysis of five complete genome sequences for members of the class Peribacteria in the recently recognized Peregrinibacteria bacterial phylum.</title>
        <authorList>
            <person name="Anantharaman K."/>
            <person name="Brown C.T."/>
            <person name="Burstein D."/>
            <person name="Castelle C.J."/>
            <person name="Probst A.J."/>
            <person name="Thomas B.C."/>
            <person name="Williams K.H."/>
            <person name="Banfield J.F."/>
        </authorList>
    </citation>
    <scope>NUCLEOTIDE SEQUENCE [LARGE SCALE GENOMIC DNA]</scope>
</reference>
<dbReference type="InterPro" id="IPR014710">
    <property type="entry name" value="RmlC-like_jellyroll"/>
</dbReference>
<dbReference type="PANTHER" id="PTHR43346">
    <property type="entry name" value="LIGAND BINDING DOMAIN PROTEIN, PUTATIVE (AFU_ORTHOLOGUE AFUA_6G14370)-RELATED"/>
    <property type="match status" value="1"/>
</dbReference>
<protein>
    <submittedName>
        <fullName evidence="2">Mannose-6-phosphate isomerase</fullName>
    </submittedName>
</protein>
<evidence type="ECO:0000313" key="2">
    <source>
        <dbReference type="EMBL" id="ALM13314.1"/>
    </source>
</evidence>
<gene>
    <name evidence="2" type="ORF">PeribacterD1_0636</name>
</gene>
<sequence>MGHMKGFIVNLQKETLANSDFRRVLYTAKNSQLVLMSIPPKEDIGEEVHTLDQFIRIEEGEALAILDGVEHRMGDDDGVVIPAGTRHNIINTSAKKDLKLYSIYSPPEHRDQVVHHTKADALAGEEHFDGKTSE</sequence>
<dbReference type="KEGG" id="prf:PeribacterA2_0636"/>
<dbReference type="PANTHER" id="PTHR43346:SF1">
    <property type="entry name" value="QUERCETIN 2,3-DIOXYGENASE-RELATED"/>
    <property type="match status" value="1"/>
</dbReference>
<dbReference type="Gene3D" id="2.60.120.10">
    <property type="entry name" value="Jelly Rolls"/>
    <property type="match status" value="1"/>
</dbReference>
<reference evidence="2 3" key="2">
    <citation type="journal article" date="2016" name="PeerJ">
        <title>Analysis of five complete genome sequences for members of the class Peribacteria in the recently recognized Peregrinibacteria bacterial phylum.</title>
        <authorList>
            <person name="Anantharaman K."/>
            <person name="Brown C.T."/>
            <person name="Burstein D."/>
            <person name="Castelle C.J."/>
            <person name="Probst A.J."/>
            <person name="Thomas B.C."/>
            <person name="Williams K.H."/>
            <person name="Banfield J.F."/>
        </authorList>
    </citation>
    <scope>NUCLEOTIDE SEQUENCE [LARGE SCALE GENOMIC DNA]</scope>
    <source>
        <strain evidence="2">RIFOXYD1_FULL_PER-ii_59_16</strain>
    </source>
</reference>
<dbReference type="AlphaFoldDB" id="A0A0S1SLV2"/>
<keyword evidence="2" id="KW-0413">Isomerase</keyword>
<dbReference type="CDD" id="cd02223">
    <property type="entry name" value="cupin_Bh2720-like"/>
    <property type="match status" value="1"/>
</dbReference>